<keyword evidence="10" id="KW-0443">Lipid metabolism</keyword>
<reference evidence="19 20" key="1">
    <citation type="submission" date="2023-08" db="EMBL/GenBank/DDBJ databases">
        <title>Black Yeasts Isolated from many extreme environments.</title>
        <authorList>
            <person name="Coleine C."/>
            <person name="Stajich J.E."/>
            <person name="Selbmann L."/>
        </authorList>
    </citation>
    <scope>NUCLEOTIDE SEQUENCE [LARGE SCALE GENOMIC DNA]</scope>
    <source>
        <strain evidence="19 20">CCFEE 5792</strain>
    </source>
</reference>
<dbReference type="GO" id="GO:0003997">
    <property type="term" value="F:acyl-CoA oxidase activity"/>
    <property type="evidence" value="ECO:0007669"/>
    <property type="project" value="UniProtKB-EC"/>
</dbReference>
<dbReference type="GO" id="GO:0005504">
    <property type="term" value="F:fatty acid binding"/>
    <property type="evidence" value="ECO:0007669"/>
    <property type="project" value="TreeGrafter"/>
</dbReference>
<accession>A0AAV9NG78</accession>
<evidence type="ECO:0000256" key="5">
    <source>
        <dbReference type="ARBA" id="ARBA00006288"/>
    </source>
</evidence>
<dbReference type="InterPro" id="IPR046373">
    <property type="entry name" value="Acyl-CoA_Oxase/DH_mid-dom_sf"/>
</dbReference>
<feature type="binding site" evidence="14">
    <location>
        <position position="150"/>
    </location>
    <ligand>
        <name>FAD</name>
        <dbReference type="ChEBI" id="CHEBI:57692"/>
    </ligand>
</feature>
<comment type="cofactor">
    <cofactor evidence="2">
        <name>FAD</name>
        <dbReference type="ChEBI" id="CHEBI:57692"/>
    </cofactor>
</comment>
<dbReference type="GO" id="GO:0055088">
    <property type="term" value="P:lipid homeostasis"/>
    <property type="evidence" value="ECO:0007669"/>
    <property type="project" value="TreeGrafter"/>
</dbReference>
<dbReference type="Proteomes" id="UP001358417">
    <property type="component" value="Unassembled WGS sequence"/>
</dbReference>
<comment type="pathway">
    <text evidence="4">Lipid metabolism; peroxisomal fatty acid beta-oxidation.</text>
</comment>
<dbReference type="InterPro" id="IPR029320">
    <property type="entry name" value="Acyl-CoA_ox_N"/>
</dbReference>
<dbReference type="Pfam" id="PF02770">
    <property type="entry name" value="Acyl-CoA_dh_M"/>
    <property type="match status" value="1"/>
</dbReference>
<dbReference type="InterPro" id="IPR006091">
    <property type="entry name" value="Acyl-CoA_Oxase/DH_mid-dom"/>
</dbReference>
<protein>
    <recommendedName>
        <fullName evidence="12">Acyl-coenzyme A oxidase</fullName>
    </recommendedName>
</protein>
<dbReference type="InterPro" id="IPR012258">
    <property type="entry name" value="Acyl-CoA_oxidase"/>
</dbReference>
<feature type="domain" description="Acyl-CoA oxidase C-alpha1" evidence="18">
    <location>
        <begin position="291"/>
        <end position="457"/>
    </location>
</feature>
<dbReference type="Pfam" id="PF01756">
    <property type="entry name" value="ACOX"/>
    <property type="match status" value="1"/>
</dbReference>
<feature type="binding site" evidence="14">
    <location>
        <position position="189"/>
    </location>
    <ligand>
        <name>FAD</name>
        <dbReference type="ChEBI" id="CHEBI:57692"/>
    </ligand>
</feature>
<dbReference type="GO" id="GO:0033540">
    <property type="term" value="P:fatty acid beta-oxidation using acyl-CoA oxidase"/>
    <property type="evidence" value="ECO:0007669"/>
    <property type="project" value="TreeGrafter"/>
</dbReference>
<dbReference type="SUPFAM" id="SSF56645">
    <property type="entry name" value="Acyl-CoA dehydrogenase NM domain-like"/>
    <property type="match status" value="1"/>
</dbReference>
<evidence type="ECO:0000313" key="20">
    <source>
        <dbReference type="Proteomes" id="UP001358417"/>
    </source>
</evidence>
<evidence type="ECO:0000256" key="7">
    <source>
        <dbReference type="ARBA" id="ARBA00022827"/>
    </source>
</evidence>
<keyword evidence="9" id="KW-0560">Oxidoreductase</keyword>
<gene>
    <name evidence="19" type="ORF">LTR84_012781</name>
</gene>
<evidence type="ECO:0000259" key="16">
    <source>
        <dbReference type="Pfam" id="PF02770"/>
    </source>
</evidence>
<dbReference type="Pfam" id="PF14749">
    <property type="entry name" value="Acyl-CoA_ox_N"/>
    <property type="match status" value="1"/>
</dbReference>
<evidence type="ECO:0000256" key="6">
    <source>
        <dbReference type="ARBA" id="ARBA00022630"/>
    </source>
</evidence>
<evidence type="ECO:0000256" key="13">
    <source>
        <dbReference type="PIRSR" id="PIRSR000168-1"/>
    </source>
</evidence>
<evidence type="ECO:0000256" key="14">
    <source>
        <dbReference type="PIRSR" id="PIRSR000168-2"/>
    </source>
</evidence>
<dbReference type="PANTHER" id="PTHR10909:SF250">
    <property type="entry name" value="PEROXISOMAL ACYL-COENZYME A OXIDASE 1"/>
    <property type="match status" value="1"/>
</dbReference>
<feature type="domain" description="Acyl-coenzyme A oxidase N-terminal" evidence="17">
    <location>
        <begin position="29"/>
        <end position="143"/>
    </location>
</feature>
<comment type="catalytic activity">
    <reaction evidence="1">
        <text>a 2,3-saturated acyl-CoA + O2 = a (2E)-enoyl-CoA + H2O2</text>
        <dbReference type="Rhea" id="RHEA:38959"/>
        <dbReference type="ChEBI" id="CHEBI:15379"/>
        <dbReference type="ChEBI" id="CHEBI:16240"/>
        <dbReference type="ChEBI" id="CHEBI:58856"/>
        <dbReference type="ChEBI" id="CHEBI:65111"/>
        <dbReference type="EC" id="1.3.3.6"/>
    </reaction>
</comment>
<dbReference type="Gene3D" id="1.10.540.10">
    <property type="entry name" value="Acyl-CoA dehydrogenase/oxidase, N-terminal domain"/>
    <property type="match status" value="1"/>
</dbReference>
<keyword evidence="11" id="KW-0576">Peroxisome</keyword>
<dbReference type="InterPro" id="IPR009100">
    <property type="entry name" value="AcylCoA_DH/oxidase_NM_dom_sf"/>
</dbReference>
<keyword evidence="7 12" id="KW-0274">FAD</keyword>
<evidence type="ECO:0000256" key="3">
    <source>
        <dbReference type="ARBA" id="ARBA00004275"/>
    </source>
</evidence>
<comment type="subcellular location">
    <subcellularLocation>
        <location evidence="3">Peroxisome</location>
    </subcellularLocation>
</comment>
<comment type="similarity">
    <text evidence="5 12">Belongs to the acyl-CoA oxidase family.</text>
</comment>
<dbReference type="PIRSF" id="PIRSF000168">
    <property type="entry name" value="Acyl-CoA_oxidase"/>
    <property type="match status" value="1"/>
</dbReference>
<keyword evidence="20" id="KW-1185">Reference proteome</keyword>
<keyword evidence="8" id="KW-0276">Fatty acid metabolism</keyword>
<proteinExistence type="inferred from homology"/>
<dbReference type="InterPro" id="IPR037069">
    <property type="entry name" value="AcylCoA_DH/ox_N_sf"/>
</dbReference>
<dbReference type="Gene3D" id="1.20.140.10">
    <property type="entry name" value="Butyryl-CoA Dehydrogenase, subunit A, domain 3"/>
    <property type="match status" value="2"/>
</dbReference>
<evidence type="ECO:0000256" key="11">
    <source>
        <dbReference type="ARBA" id="ARBA00023140"/>
    </source>
</evidence>
<dbReference type="FunFam" id="1.20.140.10:FF:000015">
    <property type="entry name" value="Acyl-coenzyme A oxidase"/>
    <property type="match status" value="1"/>
</dbReference>
<feature type="domain" description="Acyl-CoA oxidase/dehydrogenase middle" evidence="16">
    <location>
        <begin position="146"/>
        <end position="259"/>
    </location>
</feature>
<dbReference type="InterPro" id="IPR055060">
    <property type="entry name" value="ACOX_C_alpha1"/>
</dbReference>
<evidence type="ECO:0000259" key="18">
    <source>
        <dbReference type="Pfam" id="PF22924"/>
    </source>
</evidence>
<evidence type="ECO:0000256" key="12">
    <source>
        <dbReference type="PIRNR" id="PIRNR000168"/>
    </source>
</evidence>
<dbReference type="GO" id="GO:0071949">
    <property type="term" value="F:FAD binding"/>
    <property type="evidence" value="ECO:0007669"/>
    <property type="project" value="InterPro"/>
</dbReference>
<dbReference type="SUPFAM" id="SSF47203">
    <property type="entry name" value="Acyl-CoA dehydrogenase C-terminal domain-like"/>
    <property type="match status" value="2"/>
</dbReference>
<evidence type="ECO:0000256" key="10">
    <source>
        <dbReference type="ARBA" id="ARBA00023098"/>
    </source>
</evidence>
<dbReference type="AlphaFoldDB" id="A0AAV9NG78"/>
<dbReference type="FunFam" id="2.40.110.10:FF:000003">
    <property type="entry name" value="Acyl-coenzyme A oxidase"/>
    <property type="match status" value="1"/>
</dbReference>
<dbReference type="GO" id="GO:0005777">
    <property type="term" value="C:peroxisome"/>
    <property type="evidence" value="ECO:0007669"/>
    <property type="project" value="UniProtKB-SubCell"/>
</dbReference>
<evidence type="ECO:0000256" key="1">
    <source>
        <dbReference type="ARBA" id="ARBA00001201"/>
    </source>
</evidence>
<keyword evidence="6 12" id="KW-0285">Flavoprotein</keyword>
<feature type="active site" description="Proton acceptor" evidence="13">
    <location>
        <position position="442"/>
    </location>
</feature>
<dbReference type="FunFam" id="1.20.140.10:FF:000013">
    <property type="entry name" value="Acyl-coenzyme A oxidase"/>
    <property type="match status" value="1"/>
</dbReference>
<comment type="caution">
    <text evidence="19">The sequence shown here is derived from an EMBL/GenBank/DDBJ whole genome shotgun (WGS) entry which is preliminary data.</text>
</comment>
<evidence type="ECO:0000256" key="4">
    <source>
        <dbReference type="ARBA" id="ARBA00004846"/>
    </source>
</evidence>
<dbReference type="RefSeq" id="XP_064708198.1">
    <property type="nucleotide sequence ID" value="XM_064856298.1"/>
</dbReference>
<evidence type="ECO:0000313" key="19">
    <source>
        <dbReference type="EMBL" id="KAK5056228.1"/>
    </source>
</evidence>
<evidence type="ECO:0000256" key="2">
    <source>
        <dbReference type="ARBA" id="ARBA00001974"/>
    </source>
</evidence>
<dbReference type="InterPro" id="IPR002655">
    <property type="entry name" value="Acyl-CoA_oxidase_C"/>
</dbReference>
<sequence>MADFIIKLKPAEPQGRKILETERARSDLNVNQLAHHLLHRDNFLDRQERVLAIIEKNPLFSKTTNLNLSRPERYHVGLARAKEVRRLARREGWSAEDYTMANYLLDEVSPYSLSDSMFTVSLQQQCDEQQRTQWLGKAENWEITGCYAQTELGHGSNVRQIECQARWNPETKDFTIHSPTLTASKWWIGSLGRTADHAVVVAQLLIPSSTGKMQSYGPHQFIVQIRHLQTRKPLNGVAIGDIGPKYGYASMDNGYILFDHFRVPRTSLLAKYSKVDKNGKYTRSQSSATVYGSMTYARAYLIGQAALVLARAVTVAVRYTLIRRQFSDRDSASTNTAEEAVLNYSTVQIRVLPLLATTYALHYTAEMVKDAFQNVRAQIDKDNDFSKLAEMHAMSSGLKSLCTSLAANGIETCRRALGGHGFGGRSGLIPLNANYLNKPTVEGDNWMITQQTASYLIKRMQTCIETPTMTPVDKVDITFLQFLTTSSRRRSLDLIAYGPDDLVAAFQYRASYLAHKAYQLRIMQKFSWNDMLIELHHLSNAHCEFLLVQSFHDALQQPFPPLDAATHRTMQQLFMLFALFTLQDNSSDFIAMEILKPSQLDTLKTEIRQLMQTIRIHAARLVDAWSIPDYLLDSALGRYDGEVYPDLFKSAHERNPLNAEVFNSDYRSEEIIWGEGEEHARRRILALVQGTPSLENTEIGSLKANL</sequence>
<evidence type="ECO:0000256" key="8">
    <source>
        <dbReference type="ARBA" id="ARBA00022832"/>
    </source>
</evidence>
<dbReference type="Gene3D" id="2.40.110.10">
    <property type="entry name" value="Butyryl-CoA Dehydrogenase, subunit A, domain 2"/>
    <property type="match status" value="1"/>
</dbReference>
<evidence type="ECO:0000259" key="17">
    <source>
        <dbReference type="Pfam" id="PF14749"/>
    </source>
</evidence>
<evidence type="ECO:0000259" key="15">
    <source>
        <dbReference type="Pfam" id="PF01756"/>
    </source>
</evidence>
<organism evidence="19 20">
    <name type="scientific">Exophiala bonariae</name>
    <dbReference type="NCBI Taxonomy" id="1690606"/>
    <lineage>
        <taxon>Eukaryota</taxon>
        <taxon>Fungi</taxon>
        <taxon>Dikarya</taxon>
        <taxon>Ascomycota</taxon>
        <taxon>Pezizomycotina</taxon>
        <taxon>Eurotiomycetes</taxon>
        <taxon>Chaetothyriomycetidae</taxon>
        <taxon>Chaetothyriales</taxon>
        <taxon>Herpotrichiellaceae</taxon>
        <taxon>Exophiala</taxon>
    </lineage>
</organism>
<evidence type="ECO:0000256" key="9">
    <source>
        <dbReference type="ARBA" id="ARBA00023002"/>
    </source>
</evidence>
<dbReference type="InterPro" id="IPR036250">
    <property type="entry name" value="AcylCo_DH-like_C"/>
</dbReference>
<dbReference type="PANTHER" id="PTHR10909">
    <property type="entry name" value="ELECTRON TRANSPORT OXIDOREDUCTASE"/>
    <property type="match status" value="1"/>
</dbReference>
<dbReference type="Pfam" id="PF22924">
    <property type="entry name" value="ACOX_C_alpha1"/>
    <property type="match status" value="1"/>
</dbReference>
<name>A0AAV9NG78_9EURO</name>
<dbReference type="GeneID" id="89980923"/>
<dbReference type="EMBL" id="JAVRRD010000008">
    <property type="protein sequence ID" value="KAK5056228.1"/>
    <property type="molecule type" value="Genomic_DNA"/>
</dbReference>
<feature type="domain" description="Acyl-CoA oxidase C-terminal" evidence="15">
    <location>
        <begin position="499"/>
        <end position="666"/>
    </location>
</feature>